<protein>
    <submittedName>
        <fullName evidence="2">Uncharacterized protein</fullName>
    </submittedName>
</protein>
<reference evidence="2" key="2">
    <citation type="journal article" date="2021" name="PeerJ">
        <title>Extensive microbial diversity within the chicken gut microbiome revealed by metagenomics and culture.</title>
        <authorList>
            <person name="Gilroy R."/>
            <person name="Ravi A."/>
            <person name="Getino M."/>
            <person name="Pursley I."/>
            <person name="Horton D.L."/>
            <person name="Alikhan N.F."/>
            <person name="Baker D."/>
            <person name="Gharbi K."/>
            <person name="Hall N."/>
            <person name="Watson M."/>
            <person name="Adriaenssens E.M."/>
            <person name="Foster-Nyarko E."/>
            <person name="Jarju S."/>
            <person name="Secka A."/>
            <person name="Antonio M."/>
            <person name="Oren A."/>
            <person name="Chaudhuri R.R."/>
            <person name="La Ragione R."/>
            <person name="Hildebrand F."/>
            <person name="Pallen M.J."/>
        </authorList>
    </citation>
    <scope>NUCLEOTIDE SEQUENCE</scope>
    <source>
        <strain evidence="2">ChiSjej6B24-2974</strain>
    </source>
</reference>
<feature type="transmembrane region" description="Helical" evidence="1">
    <location>
        <begin position="34"/>
        <end position="54"/>
    </location>
</feature>
<comment type="caution">
    <text evidence="2">The sequence shown here is derived from an EMBL/GenBank/DDBJ whole genome shotgun (WGS) entry which is preliminary data.</text>
</comment>
<feature type="transmembrane region" description="Helical" evidence="1">
    <location>
        <begin position="133"/>
        <end position="155"/>
    </location>
</feature>
<keyword evidence="1" id="KW-0472">Membrane</keyword>
<keyword evidence="1" id="KW-1133">Transmembrane helix</keyword>
<sequence length="164" mass="18372">MKKKIPMLLLLAAPYAMLGGAALAFTGGRAGFALLAWALAFLLVFLPNMVYAFILPRKGYTQRQLLFWNMLLKLCNIPFYCLVFLMGMMMSVFVIPLLPIFILVDYTVLLPSTMYGVSGLLQARKARRVSTKALVANGIMQFMFCLDVCSAVYLYTSSRRANNE</sequence>
<organism evidence="2 3">
    <name type="scientific">Candidatus Pullichristensenella stercorigallinarum</name>
    <dbReference type="NCBI Taxonomy" id="2840909"/>
    <lineage>
        <taxon>Bacteria</taxon>
        <taxon>Bacillati</taxon>
        <taxon>Bacillota</taxon>
        <taxon>Clostridia</taxon>
        <taxon>Candidatus Pullichristensenella</taxon>
    </lineage>
</organism>
<dbReference type="Pfam" id="PF20357">
    <property type="entry name" value="DUF6652"/>
    <property type="match status" value="1"/>
</dbReference>
<dbReference type="Proteomes" id="UP000824260">
    <property type="component" value="Unassembled WGS sequence"/>
</dbReference>
<dbReference type="EMBL" id="DVFZ01000035">
    <property type="protein sequence ID" value="HIQ82181.1"/>
    <property type="molecule type" value="Genomic_DNA"/>
</dbReference>
<reference evidence="2" key="1">
    <citation type="submission" date="2020-10" db="EMBL/GenBank/DDBJ databases">
        <authorList>
            <person name="Gilroy R."/>
        </authorList>
    </citation>
    <scope>NUCLEOTIDE SEQUENCE</scope>
    <source>
        <strain evidence="2">ChiSjej6B24-2974</strain>
    </source>
</reference>
<feature type="transmembrane region" description="Helical" evidence="1">
    <location>
        <begin position="100"/>
        <end position="121"/>
    </location>
</feature>
<proteinExistence type="predicted"/>
<dbReference type="InterPro" id="IPR046594">
    <property type="entry name" value="DUF6652"/>
</dbReference>
<name>A0A9D0ZL01_9FIRM</name>
<evidence type="ECO:0000313" key="2">
    <source>
        <dbReference type="EMBL" id="HIQ82181.1"/>
    </source>
</evidence>
<dbReference type="AlphaFoldDB" id="A0A9D0ZL01"/>
<feature type="transmembrane region" description="Helical" evidence="1">
    <location>
        <begin position="66"/>
        <end position="94"/>
    </location>
</feature>
<evidence type="ECO:0000313" key="3">
    <source>
        <dbReference type="Proteomes" id="UP000824260"/>
    </source>
</evidence>
<keyword evidence="1" id="KW-0812">Transmembrane</keyword>
<accession>A0A9D0ZL01</accession>
<evidence type="ECO:0000256" key="1">
    <source>
        <dbReference type="SAM" id="Phobius"/>
    </source>
</evidence>
<gene>
    <name evidence="2" type="ORF">IAA52_03680</name>
</gene>